<dbReference type="EMBL" id="JYDR01000927">
    <property type="protein sequence ID" value="KRY63743.1"/>
    <property type="molecule type" value="Genomic_DNA"/>
</dbReference>
<name>A0A0V1DQ94_TRIPS</name>
<evidence type="ECO:0000313" key="1">
    <source>
        <dbReference type="EMBL" id="KRY63743.1"/>
    </source>
</evidence>
<dbReference type="AlphaFoldDB" id="A0A0V1DQ94"/>
<dbReference type="Proteomes" id="UP000054632">
    <property type="component" value="Unassembled WGS sequence"/>
</dbReference>
<protein>
    <submittedName>
        <fullName evidence="1">Uncharacterized protein</fullName>
    </submittedName>
</protein>
<sequence>MVVRILPLRVWYTQFAMECVAMSQIINIYYSIFSPGRS</sequence>
<comment type="caution">
    <text evidence="1">The sequence shown here is derived from an EMBL/GenBank/DDBJ whole genome shotgun (WGS) entry which is preliminary data.</text>
</comment>
<gene>
    <name evidence="1" type="ORF">T4A_7348</name>
</gene>
<accession>A0A0V1DQ94</accession>
<reference evidence="1 2" key="1">
    <citation type="submission" date="2015-01" db="EMBL/GenBank/DDBJ databases">
        <title>Evolution of Trichinella species and genotypes.</title>
        <authorList>
            <person name="Korhonen P.K."/>
            <person name="Edoardo P."/>
            <person name="Giuseppe L.R."/>
            <person name="Gasser R.B."/>
        </authorList>
    </citation>
    <scope>NUCLEOTIDE SEQUENCE [LARGE SCALE GENOMIC DNA]</scope>
    <source>
        <strain evidence="1">ISS13</strain>
    </source>
</reference>
<organism evidence="1 2">
    <name type="scientific">Trichinella pseudospiralis</name>
    <name type="common">Parasitic roundworm</name>
    <dbReference type="NCBI Taxonomy" id="6337"/>
    <lineage>
        <taxon>Eukaryota</taxon>
        <taxon>Metazoa</taxon>
        <taxon>Ecdysozoa</taxon>
        <taxon>Nematoda</taxon>
        <taxon>Enoplea</taxon>
        <taxon>Dorylaimia</taxon>
        <taxon>Trichinellida</taxon>
        <taxon>Trichinellidae</taxon>
        <taxon>Trichinella</taxon>
    </lineage>
</organism>
<evidence type="ECO:0000313" key="2">
    <source>
        <dbReference type="Proteomes" id="UP000054632"/>
    </source>
</evidence>
<proteinExistence type="predicted"/>